<evidence type="ECO:0000313" key="2">
    <source>
        <dbReference type="Proteomes" id="UP000191980"/>
    </source>
</evidence>
<proteinExistence type="predicted"/>
<dbReference type="AlphaFoldDB" id="A0A1V8M9J6"/>
<organism evidence="1 2">
    <name type="scientific">Methyloprofundus sedimenti</name>
    <dbReference type="NCBI Taxonomy" id="1420851"/>
    <lineage>
        <taxon>Bacteria</taxon>
        <taxon>Pseudomonadati</taxon>
        <taxon>Pseudomonadota</taxon>
        <taxon>Gammaproteobacteria</taxon>
        <taxon>Methylococcales</taxon>
        <taxon>Methylococcaceae</taxon>
        <taxon>Methyloprofundus</taxon>
    </lineage>
</organism>
<dbReference type="Gene3D" id="3.30.160.140">
    <property type="entry name" value="Shew3726-like"/>
    <property type="match status" value="1"/>
</dbReference>
<dbReference type="STRING" id="1420851.AU255_10270"/>
<dbReference type="InterPro" id="IPR009962">
    <property type="entry name" value="DUF1488"/>
</dbReference>
<reference evidence="1 2" key="1">
    <citation type="submission" date="2015-12" db="EMBL/GenBank/DDBJ databases">
        <authorList>
            <person name="Shamseldin A."/>
            <person name="Moawad H."/>
            <person name="Abd El-Rahim W.M."/>
            <person name="Sadowsky M.J."/>
        </authorList>
    </citation>
    <scope>NUCLEOTIDE SEQUENCE [LARGE SCALE GENOMIC DNA]</scope>
    <source>
        <strain evidence="1 2">WF1</strain>
    </source>
</reference>
<gene>
    <name evidence="1" type="ORF">AU255_10270</name>
</gene>
<protein>
    <submittedName>
        <fullName evidence="1">Uncharacterized protein</fullName>
    </submittedName>
</protein>
<dbReference type="Proteomes" id="UP000191980">
    <property type="component" value="Unassembled WGS sequence"/>
</dbReference>
<accession>A0A1V8M9J6</accession>
<name>A0A1V8M9J6_9GAMM</name>
<keyword evidence="2" id="KW-1185">Reference proteome</keyword>
<evidence type="ECO:0000313" key="1">
    <source>
        <dbReference type="EMBL" id="OQK18196.1"/>
    </source>
</evidence>
<dbReference type="OrthoDB" id="5570329at2"/>
<dbReference type="SUPFAM" id="SSF160272">
    <property type="entry name" value="Shew3726-like"/>
    <property type="match status" value="1"/>
</dbReference>
<dbReference type="Pfam" id="PF07369">
    <property type="entry name" value="DUF1488"/>
    <property type="match status" value="1"/>
</dbReference>
<dbReference type="EMBL" id="LPUF01000001">
    <property type="protein sequence ID" value="OQK18196.1"/>
    <property type="molecule type" value="Genomic_DNA"/>
</dbReference>
<dbReference type="InterPro" id="IPR036692">
    <property type="entry name" value="Shew3726-like_sf"/>
</dbReference>
<comment type="caution">
    <text evidence="1">The sequence shown here is derived from an EMBL/GenBank/DDBJ whole genome shotgun (WGS) entry which is preliminary data.</text>
</comment>
<dbReference type="RefSeq" id="WP_080522801.1">
    <property type="nucleotide sequence ID" value="NZ_LPUF01000001.1"/>
</dbReference>
<sequence>MISFPKLESWNATTKVATIAATLDKKRILCRIPLKILHNKYGATEDNAMQSVNLHREVIQDAARELIENGHYEKDGSVLISLSNL</sequence>